<dbReference type="Proteomes" id="UP000594638">
    <property type="component" value="Unassembled WGS sequence"/>
</dbReference>
<dbReference type="Gramene" id="OE9A014814T1">
    <property type="protein sequence ID" value="OE9A014814C1"/>
    <property type="gene ID" value="OE9A014814"/>
</dbReference>
<evidence type="ECO:0000256" key="1">
    <source>
        <dbReference type="ARBA" id="ARBA00004123"/>
    </source>
</evidence>
<protein>
    <submittedName>
        <fullName evidence="10">Transcription factor CYCLOIDEA-like</fullName>
    </submittedName>
</protein>
<dbReference type="PANTHER" id="PTHR31072:SF87">
    <property type="entry name" value="TRANSCRIPTION FACTOR TCP12"/>
    <property type="match status" value="1"/>
</dbReference>
<dbReference type="GO" id="GO:2000032">
    <property type="term" value="P:regulation of secondary shoot formation"/>
    <property type="evidence" value="ECO:0007669"/>
    <property type="project" value="TreeGrafter"/>
</dbReference>
<dbReference type="GO" id="GO:0003700">
    <property type="term" value="F:DNA-binding transcription factor activity"/>
    <property type="evidence" value="ECO:0007669"/>
    <property type="project" value="InterPro"/>
</dbReference>
<evidence type="ECO:0000259" key="9">
    <source>
        <dbReference type="PROSITE" id="PS51370"/>
    </source>
</evidence>
<dbReference type="Pfam" id="PF03634">
    <property type="entry name" value="TCP"/>
    <property type="match status" value="1"/>
</dbReference>
<evidence type="ECO:0000256" key="7">
    <source>
        <dbReference type="SAM" id="MobiDB-lite"/>
    </source>
</evidence>
<feature type="compositionally biased region" description="Polar residues" evidence="7">
    <location>
        <begin position="309"/>
        <end position="319"/>
    </location>
</feature>
<feature type="domain" description="TCP" evidence="8">
    <location>
        <begin position="127"/>
        <end position="185"/>
    </location>
</feature>
<keyword evidence="11" id="KW-1185">Reference proteome</keyword>
<dbReference type="AlphaFoldDB" id="A0A8S0SQ42"/>
<keyword evidence="4" id="KW-0238">DNA-binding</keyword>
<dbReference type="PROSITE" id="PS51370">
    <property type="entry name" value="R"/>
    <property type="match status" value="1"/>
</dbReference>
<keyword evidence="3" id="KW-0805">Transcription regulation</keyword>
<proteinExistence type="predicted"/>
<evidence type="ECO:0000256" key="4">
    <source>
        <dbReference type="ARBA" id="ARBA00023125"/>
    </source>
</evidence>
<dbReference type="GO" id="GO:0005634">
    <property type="term" value="C:nucleus"/>
    <property type="evidence" value="ECO:0007669"/>
    <property type="project" value="UniProtKB-SubCell"/>
</dbReference>
<evidence type="ECO:0000259" key="8">
    <source>
        <dbReference type="PROSITE" id="PS51369"/>
    </source>
</evidence>
<dbReference type="GO" id="GO:0043565">
    <property type="term" value="F:sequence-specific DNA binding"/>
    <property type="evidence" value="ECO:0007669"/>
    <property type="project" value="TreeGrafter"/>
</dbReference>
<feature type="region of interest" description="Disordered" evidence="7">
    <location>
        <begin position="233"/>
        <end position="268"/>
    </location>
</feature>
<evidence type="ECO:0000313" key="10">
    <source>
        <dbReference type="EMBL" id="CAA2994396.1"/>
    </source>
</evidence>
<sequence>MYPSSSIYNNKPFESLFKRPFPFDQNPSPKQDDPSLSFHFPSPFLDETELSWNQILSQNQPMAVHNCIAHDYQIETYVDTTNKETTKCSNIDLSRLNEKSVESTPNKSITPLRKRNLGPTLLKRTGKKDRHSKICTAQGVRDRRMRLSIQVARKFFDLQDLLGYDKASKTIEWLFTKSKKAIKELSKNNPKVRTSSTIDDLNGETFVSERDTVSVIEGNSISAHKGVARKCASIERKKNDKKLRNSVYKPNTKESRDKARARARDRTREKMMIKGLEDSTQWFESNPDDFQQLGPSSSCFEAEEESSSHNQKQGAHTNSLENRLSDVGIIEKFQGDSSSNSWHVSDYSNNNFMGFLGNWDMNNDRINSEMTNIVSFAGNPNSVYLATSDFPFQQ</sequence>
<dbReference type="InterPro" id="IPR017887">
    <property type="entry name" value="TF_TCP_subgr"/>
</dbReference>
<evidence type="ECO:0000313" key="11">
    <source>
        <dbReference type="Proteomes" id="UP000594638"/>
    </source>
</evidence>
<evidence type="ECO:0000256" key="5">
    <source>
        <dbReference type="ARBA" id="ARBA00023163"/>
    </source>
</evidence>
<gene>
    <name evidence="10" type="ORF">OLEA9_A014814</name>
</gene>
<dbReference type="PANTHER" id="PTHR31072">
    <property type="entry name" value="TRANSCRIPTION FACTOR TCP4-RELATED"/>
    <property type="match status" value="1"/>
</dbReference>
<evidence type="ECO:0000256" key="6">
    <source>
        <dbReference type="ARBA" id="ARBA00023242"/>
    </source>
</evidence>
<accession>A0A8S0SQ42</accession>
<organism evidence="10 11">
    <name type="scientific">Olea europaea subsp. europaea</name>
    <dbReference type="NCBI Taxonomy" id="158383"/>
    <lineage>
        <taxon>Eukaryota</taxon>
        <taxon>Viridiplantae</taxon>
        <taxon>Streptophyta</taxon>
        <taxon>Embryophyta</taxon>
        <taxon>Tracheophyta</taxon>
        <taxon>Spermatophyta</taxon>
        <taxon>Magnoliopsida</taxon>
        <taxon>eudicotyledons</taxon>
        <taxon>Gunneridae</taxon>
        <taxon>Pentapetalae</taxon>
        <taxon>asterids</taxon>
        <taxon>lamiids</taxon>
        <taxon>Lamiales</taxon>
        <taxon>Oleaceae</taxon>
        <taxon>Oleeae</taxon>
        <taxon>Olea</taxon>
    </lineage>
</organism>
<keyword evidence="5" id="KW-0804">Transcription</keyword>
<reference evidence="10 11" key="1">
    <citation type="submission" date="2019-12" db="EMBL/GenBank/DDBJ databases">
        <authorList>
            <person name="Alioto T."/>
            <person name="Alioto T."/>
            <person name="Gomez Garrido J."/>
        </authorList>
    </citation>
    <scope>NUCLEOTIDE SEQUENCE [LARGE SCALE GENOMIC DNA]</scope>
</reference>
<dbReference type="InterPro" id="IPR017888">
    <property type="entry name" value="CYC/TB1_R_domain"/>
</dbReference>
<evidence type="ECO:0000256" key="3">
    <source>
        <dbReference type="ARBA" id="ARBA00023015"/>
    </source>
</evidence>
<keyword evidence="6" id="KW-0539">Nucleus</keyword>
<feature type="compositionally biased region" description="Basic and acidic residues" evidence="7">
    <location>
        <begin position="251"/>
        <end position="268"/>
    </location>
</feature>
<name>A0A8S0SQ42_OLEEU</name>
<keyword evidence="2" id="KW-0217">Developmental protein</keyword>
<comment type="subcellular location">
    <subcellularLocation>
        <location evidence="1">Nucleus</location>
    </subcellularLocation>
</comment>
<dbReference type="EMBL" id="CACTIH010005473">
    <property type="protein sequence ID" value="CAA2994396.1"/>
    <property type="molecule type" value="Genomic_DNA"/>
</dbReference>
<dbReference type="InterPro" id="IPR005333">
    <property type="entry name" value="Transcription_factor_TCP"/>
</dbReference>
<dbReference type="OrthoDB" id="1896834at2759"/>
<dbReference type="PROSITE" id="PS51369">
    <property type="entry name" value="TCP"/>
    <property type="match status" value="1"/>
</dbReference>
<feature type="domain" description="R" evidence="9">
    <location>
        <begin position="253"/>
        <end position="270"/>
    </location>
</feature>
<comment type="caution">
    <text evidence="10">The sequence shown here is derived from an EMBL/GenBank/DDBJ whole genome shotgun (WGS) entry which is preliminary data.</text>
</comment>
<feature type="region of interest" description="Disordered" evidence="7">
    <location>
        <begin position="293"/>
        <end position="319"/>
    </location>
</feature>
<evidence type="ECO:0000256" key="2">
    <source>
        <dbReference type="ARBA" id="ARBA00022473"/>
    </source>
</evidence>